<gene>
    <name evidence="2" type="primary">S1</name>
</gene>
<protein>
    <submittedName>
        <fullName evidence="2">Spike glycoprotein S1</fullName>
    </submittedName>
</protein>
<accession>A0A169QA14</accession>
<proteinExistence type="predicted"/>
<keyword evidence="1" id="KW-0812">Transmembrane</keyword>
<reference evidence="2" key="1">
    <citation type="submission" date="2016-04" db="EMBL/GenBank/DDBJ databases">
        <title>Molecular Epidemiology of Infectious Bronchitis Virus Variant Strains In Broiler Chickens.</title>
        <authorList>
            <person name="Bedair N.M."/>
            <person name="Radwan G.S."/>
            <person name="Sultan H.A."/>
            <person name="Arafa A."/>
        </authorList>
    </citation>
    <scope>NUCLEOTIDE SEQUENCE</scope>
    <source>
        <strain evidence="2">IBV/Chicken/Egypt/GEBRI1-S1/2015</strain>
    </source>
</reference>
<dbReference type="EMBL" id="LC149517">
    <property type="protein sequence ID" value="BAU88603.1"/>
    <property type="molecule type" value="Genomic_RNA"/>
</dbReference>
<feature type="transmembrane region" description="Helical" evidence="1">
    <location>
        <begin position="6"/>
        <end position="24"/>
    </location>
</feature>
<feature type="non-terminal residue" evidence="2">
    <location>
        <position position="1"/>
    </location>
</feature>
<name>A0A169QA14_9GAMC</name>
<evidence type="ECO:0000313" key="2">
    <source>
        <dbReference type="EMBL" id="BAU88603.1"/>
    </source>
</evidence>
<keyword evidence="1" id="KW-0472">Membrane</keyword>
<keyword evidence="1" id="KW-1133">Transmembrane helix</keyword>
<feature type="transmembrane region" description="Helical" evidence="1">
    <location>
        <begin position="66"/>
        <end position="84"/>
    </location>
</feature>
<sequence length="87" mass="10519">MILHFIMKVMPILIMVVFILLVYTNTHSSEWLLLFYFLISGVFCLYTFCFYVWVLPPAVWFYTRNYYYWFVVYFSICFTGLWASTGG</sequence>
<organism evidence="2">
    <name type="scientific">Infectious bronchitis virus</name>
    <dbReference type="NCBI Taxonomy" id="11120"/>
    <lineage>
        <taxon>Viruses</taxon>
        <taxon>Riboviria</taxon>
        <taxon>Orthornavirae</taxon>
        <taxon>Pisuviricota</taxon>
        <taxon>Pisoniviricetes</taxon>
        <taxon>Nidovirales</taxon>
        <taxon>Cornidovirineae</taxon>
        <taxon>Coronaviridae</taxon>
        <taxon>Orthocoronavirinae</taxon>
        <taxon>Gammacoronavirus</taxon>
        <taxon>Igacovirus</taxon>
        <taxon>Gammacoronavirus galli</taxon>
        <taxon>Avian coronavirus</taxon>
    </lineage>
</organism>
<evidence type="ECO:0000256" key="1">
    <source>
        <dbReference type="SAM" id="Phobius"/>
    </source>
</evidence>
<feature type="transmembrane region" description="Helical" evidence="1">
    <location>
        <begin position="31"/>
        <end position="54"/>
    </location>
</feature>